<dbReference type="OrthoDB" id="2506647at2759"/>
<dbReference type="PANTHER" id="PTHR11362">
    <property type="entry name" value="PHOSPHATIDYLETHANOLAMINE-BINDING PROTEIN"/>
    <property type="match status" value="1"/>
</dbReference>
<name>A0A1E5VRS0_9POAL</name>
<evidence type="ECO:0000313" key="2">
    <source>
        <dbReference type="EMBL" id="OEL27782.1"/>
    </source>
</evidence>
<dbReference type="InterPro" id="IPR035810">
    <property type="entry name" value="PEBP_euk"/>
</dbReference>
<dbReference type="Proteomes" id="UP000095767">
    <property type="component" value="Unassembled WGS sequence"/>
</dbReference>
<organism evidence="2 3">
    <name type="scientific">Dichanthelium oligosanthes</name>
    <dbReference type="NCBI Taxonomy" id="888268"/>
    <lineage>
        <taxon>Eukaryota</taxon>
        <taxon>Viridiplantae</taxon>
        <taxon>Streptophyta</taxon>
        <taxon>Embryophyta</taxon>
        <taxon>Tracheophyta</taxon>
        <taxon>Spermatophyta</taxon>
        <taxon>Magnoliopsida</taxon>
        <taxon>Liliopsida</taxon>
        <taxon>Poales</taxon>
        <taxon>Poaceae</taxon>
        <taxon>PACMAD clade</taxon>
        <taxon>Panicoideae</taxon>
        <taxon>Panicodae</taxon>
        <taxon>Paniceae</taxon>
        <taxon>Dichantheliinae</taxon>
        <taxon>Dichanthelium</taxon>
    </lineage>
</organism>
<reference evidence="2 3" key="1">
    <citation type="submission" date="2016-09" db="EMBL/GenBank/DDBJ databases">
        <title>The draft genome of Dichanthelium oligosanthes: A C3 panicoid grass species.</title>
        <authorList>
            <person name="Studer A.J."/>
            <person name="Schnable J.C."/>
            <person name="Brutnell T.P."/>
        </authorList>
    </citation>
    <scope>NUCLEOTIDE SEQUENCE [LARGE SCALE GENOMIC DNA]</scope>
    <source>
        <strain evidence="3">cv. Kellogg 1175</strain>
        <tissue evidence="2">Leaf</tissue>
    </source>
</reference>
<dbReference type="InterPro" id="IPR008914">
    <property type="entry name" value="PEBP"/>
</dbReference>
<dbReference type="STRING" id="888268.A0A1E5VRS0"/>
<dbReference type="InterPro" id="IPR036610">
    <property type="entry name" value="PEBP-like_sf"/>
</dbReference>
<comment type="similarity">
    <text evidence="1">Belongs to the phosphatidylethanolamine-binding protein family.</text>
</comment>
<dbReference type="SUPFAM" id="SSF49777">
    <property type="entry name" value="PEBP-like"/>
    <property type="match status" value="1"/>
</dbReference>
<dbReference type="PANTHER" id="PTHR11362:SF31">
    <property type="entry name" value="OS02G0232300 PROTEIN"/>
    <property type="match status" value="1"/>
</dbReference>
<dbReference type="AlphaFoldDB" id="A0A1E5VRS0"/>
<dbReference type="Pfam" id="PF01161">
    <property type="entry name" value="PBP"/>
    <property type="match status" value="1"/>
</dbReference>
<dbReference type="EMBL" id="LWDX02031640">
    <property type="protein sequence ID" value="OEL27782.1"/>
    <property type="molecule type" value="Genomic_DNA"/>
</dbReference>
<accession>A0A1E5VRS0</accession>
<protein>
    <submittedName>
        <fullName evidence="2">Protein FLOWERING LOCUS T</fullName>
    </submittedName>
</protein>
<gene>
    <name evidence="2" type="ORF">BAE44_0011199</name>
</gene>
<evidence type="ECO:0000256" key="1">
    <source>
        <dbReference type="ARBA" id="ARBA00007091"/>
    </source>
</evidence>
<evidence type="ECO:0000313" key="3">
    <source>
        <dbReference type="Proteomes" id="UP000095767"/>
    </source>
</evidence>
<sequence>MASNDSLVTARVIGDVLDPFNTTVDLTVLFTGDPIVSGMELRSPAVSDRPTVEIGGDDYRVAYTLVMVDPDAPNPSNPTLREYLHWMVTDIPASTDNTYGEYTYNPSFETRRELMCYEPPAPATGIHRMVLVLFRQLGRETVFAPSRRHNFNTRGFARSYNLGAPVAAMYFNCQRQSGSGGPRFTGAYTSRRRAA</sequence>
<dbReference type="InterPro" id="IPR001858">
    <property type="entry name" value="Phosphatidylethanolamine-bd_CS"/>
</dbReference>
<dbReference type="PROSITE" id="PS01220">
    <property type="entry name" value="PBP"/>
    <property type="match status" value="1"/>
</dbReference>
<dbReference type="Gene3D" id="3.90.280.10">
    <property type="entry name" value="PEBP-like"/>
    <property type="match status" value="1"/>
</dbReference>
<dbReference type="CDD" id="cd00866">
    <property type="entry name" value="PEBP_euk"/>
    <property type="match status" value="1"/>
</dbReference>
<proteinExistence type="inferred from homology"/>
<comment type="caution">
    <text evidence="2">The sequence shown here is derived from an EMBL/GenBank/DDBJ whole genome shotgun (WGS) entry which is preliminary data.</text>
</comment>
<keyword evidence="3" id="KW-1185">Reference proteome</keyword>